<dbReference type="Pfam" id="PF14233">
    <property type="entry name" value="DUF4335"/>
    <property type="match status" value="1"/>
</dbReference>
<reference evidence="2 3" key="1">
    <citation type="journal article" date="2019" name="Front. Microbiol.">
        <title>Genomic Features for Desiccation Tolerance and Sugar Biosynthesis in the Extremophile Gloeocapsopsis sp. UTEX B3054.</title>
        <authorList>
            <person name="Urrejola C."/>
            <person name="Alcorta J."/>
            <person name="Salas L."/>
            <person name="Vasquez M."/>
            <person name="Polz M.F."/>
            <person name="Vicuna R."/>
            <person name="Diez B."/>
        </authorList>
    </citation>
    <scope>NUCLEOTIDE SEQUENCE [LARGE SCALE GENOMIC DNA]</scope>
    <source>
        <strain evidence="2 3">1H9</strain>
    </source>
</reference>
<organism evidence="2 3">
    <name type="scientific">Gloeocapsopsis dulcis AAB1 = 1H9</name>
    <dbReference type="NCBI Taxonomy" id="1433147"/>
    <lineage>
        <taxon>Bacteria</taxon>
        <taxon>Bacillati</taxon>
        <taxon>Cyanobacteriota</taxon>
        <taxon>Cyanophyceae</taxon>
        <taxon>Oscillatoriophycideae</taxon>
        <taxon>Chroococcales</taxon>
        <taxon>Chroococcaceae</taxon>
        <taxon>Gloeocapsopsis</taxon>
        <taxon>Gloeocapsopsis dulcis</taxon>
    </lineage>
</organism>
<name>A0A6N8FWD5_9CHRO</name>
<proteinExistence type="predicted"/>
<protein>
    <recommendedName>
        <fullName evidence="4">DUF4335 domain-containing protein</fullName>
    </recommendedName>
</protein>
<keyword evidence="1" id="KW-0812">Transmembrane</keyword>
<evidence type="ECO:0000313" key="2">
    <source>
        <dbReference type="EMBL" id="MUL37440.1"/>
    </source>
</evidence>
<keyword evidence="1" id="KW-0472">Membrane</keyword>
<dbReference type="OrthoDB" id="423373at2"/>
<evidence type="ECO:0000313" key="3">
    <source>
        <dbReference type="Proteomes" id="UP000441797"/>
    </source>
</evidence>
<keyword evidence="3" id="KW-1185">Reference proteome</keyword>
<evidence type="ECO:0000256" key="1">
    <source>
        <dbReference type="SAM" id="Phobius"/>
    </source>
</evidence>
<keyword evidence="1" id="KW-1133">Transmembrane helix</keyword>
<accession>A0A6N8FWD5</accession>
<dbReference type="AlphaFoldDB" id="A0A6N8FWD5"/>
<gene>
    <name evidence="2" type="ORF">BWI75_14150</name>
</gene>
<dbReference type="InterPro" id="IPR025569">
    <property type="entry name" value="DUF4335"/>
</dbReference>
<evidence type="ECO:0008006" key="4">
    <source>
        <dbReference type="Google" id="ProtNLM"/>
    </source>
</evidence>
<comment type="caution">
    <text evidence="2">The sequence shown here is derived from an EMBL/GenBank/DDBJ whole genome shotgun (WGS) entry which is preliminary data.</text>
</comment>
<feature type="transmembrane region" description="Helical" evidence="1">
    <location>
        <begin position="174"/>
        <end position="193"/>
    </location>
</feature>
<dbReference type="EMBL" id="NAPY01000021">
    <property type="protein sequence ID" value="MUL37440.1"/>
    <property type="molecule type" value="Genomic_DNA"/>
</dbReference>
<sequence>MTTIRRKYSLPNCTLFVEGLGDPPNEQSHNVRPVISMLVNAECHIAGAKQPLTGGREFFESLVNTVSGYAQEFLSKVPHPEAHNNDSGLVQLQQIDRSRHRLIVHANEASPSSDPTQVPIAIELTTVQLFDLVEAVDQFFADSQTIPAMSLQLVPVSKRYAGHTPQLTKQAAPAAIGVSSLALAAIAFFFVPIPEVRRPEEPQPQSGSSSGNLVSAITDTEQIATVQQLLYNRINRVWQRSTIPQDLIYRVSTTANGAIVGYRSIDAIASDAIEQTPLPDLLVYPVTTPDAVQEAIAQFRVVFGRNGMLQVTPWQG</sequence>
<dbReference type="RefSeq" id="WP_105221261.1">
    <property type="nucleotide sequence ID" value="NZ_CAWNSU010000084.1"/>
</dbReference>
<dbReference type="Proteomes" id="UP000441797">
    <property type="component" value="Unassembled WGS sequence"/>
</dbReference>